<dbReference type="Pfam" id="PF14019">
    <property type="entry name" value="DUF4235"/>
    <property type="match status" value="1"/>
</dbReference>
<keyword evidence="1" id="KW-0812">Transmembrane</keyword>
<dbReference type="RefSeq" id="WP_068271753.1">
    <property type="nucleotide sequence ID" value="NZ_BAAAKD010000009.1"/>
</dbReference>
<dbReference type="STRING" id="262209.AWH69_03955"/>
<keyword evidence="1" id="KW-1133">Transmembrane helix</keyword>
<protein>
    <recommendedName>
        <fullName evidence="4">DUF4235 domain-containing protein</fullName>
    </recommendedName>
</protein>
<dbReference type="InterPro" id="IPR025329">
    <property type="entry name" value="DUF4235"/>
</dbReference>
<gene>
    <name evidence="2" type="ORF">AWH69_03955</name>
</gene>
<reference evidence="2 3" key="1">
    <citation type="submission" date="2016-01" db="EMBL/GenBank/DDBJ databases">
        <title>Janibacter melonis strain CD11_4 genome sequencing and assembly.</title>
        <authorList>
            <person name="Nair G.R."/>
            <person name="Kaur G."/>
            <person name="Chander A.M."/>
            <person name="Mayilraj S."/>
        </authorList>
    </citation>
    <scope>NUCLEOTIDE SEQUENCE [LARGE SCALE GENOMIC DNA]</scope>
    <source>
        <strain evidence="2 3">CD11-4</strain>
    </source>
</reference>
<sequence>MGNALWKVLGTGLAIAAGTIANKVVTAAWKKAGRDVDIDPRNPESPVGEALVYAALAGLAMGLARTMATRKAAQLYQRSAGHLPKDMQQGGA</sequence>
<keyword evidence="3" id="KW-1185">Reference proteome</keyword>
<keyword evidence="1" id="KW-0472">Membrane</keyword>
<dbReference type="EMBL" id="LQZG01000001">
    <property type="protein sequence ID" value="OAB88930.1"/>
    <property type="molecule type" value="Genomic_DNA"/>
</dbReference>
<comment type="caution">
    <text evidence="2">The sequence shown here is derived from an EMBL/GenBank/DDBJ whole genome shotgun (WGS) entry which is preliminary data.</text>
</comment>
<evidence type="ECO:0000313" key="2">
    <source>
        <dbReference type="EMBL" id="OAB88930.1"/>
    </source>
</evidence>
<organism evidence="2 3">
    <name type="scientific">Janibacter melonis</name>
    <dbReference type="NCBI Taxonomy" id="262209"/>
    <lineage>
        <taxon>Bacteria</taxon>
        <taxon>Bacillati</taxon>
        <taxon>Actinomycetota</taxon>
        <taxon>Actinomycetes</taxon>
        <taxon>Micrococcales</taxon>
        <taxon>Intrasporangiaceae</taxon>
        <taxon>Janibacter</taxon>
    </lineage>
</organism>
<dbReference type="AlphaFoldDB" id="A0A176QGW5"/>
<evidence type="ECO:0000256" key="1">
    <source>
        <dbReference type="SAM" id="Phobius"/>
    </source>
</evidence>
<proteinExistence type="predicted"/>
<accession>A0A176QGW5</accession>
<feature type="transmembrane region" description="Helical" evidence="1">
    <location>
        <begin position="51"/>
        <end position="68"/>
    </location>
</feature>
<evidence type="ECO:0000313" key="3">
    <source>
        <dbReference type="Proteomes" id="UP000076976"/>
    </source>
</evidence>
<evidence type="ECO:0008006" key="4">
    <source>
        <dbReference type="Google" id="ProtNLM"/>
    </source>
</evidence>
<dbReference type="Proteomes" id="UP000076976">
    <property type="component" value="Unassembled WGS sequence"/>
</dbReference>
<name>A0A176QGW5_9MICO</name>